<evidence type="ECO:0000256" key="3">
    <source>
        <dbReference type="SAM" id="Phobius"/>
    </source>
</evidence>
<feature type="transmembrane region" description="Helical" evidence="3">
    <location>
        <begin position="83"/>
        <end position="101"/>
    </location>
</feature>
<feature type="transmembrane region" description="Helical" evidence="3">
    <location>
        <begin position="113"/>
        <end position="130"/>
    </location>
</feature>
<accession>A0A1F6DJF3</accession>
<evidence type="ECO:0000256" key="2">
    <source>
        <dbReference type="SAM" id="MobiDB-lite"/>
    </source>
</evidence>
<comment type="caution">
    <text evidence="4">The sequence shown here is derived from an EMBL/GenBank/DDBJ whole genome shotgun (WGS) entry which is preliminary data.</text>
</comment>
<dbReference type="Proteomes" id="UP000176511">
    <property type="component" value="Unassembled WGS sequence"/>
</dbReference>
<feature type="transmembrane region" description="Helical" evidence="3">
    <location>
        <begin position="41"/>
        <end position="62"/>
    </location>
</feature>
<keyword evidence="3" id="KW-1133">Transmembrane helix</keyword>
<feature type="coiled-coil region" evidence="1">
    <location>
        <begin position="446"/>
        <end position="482"/>
    </location>
</feature>
<feature type="transmembrane region" description="Helical" evidence="3">
    <location>
        <begin position="142"/>
        <end position="166"/>
    </location>
</feature>
<evidence type="ECO:0008006" key="6">
    <source>
        <dbReference type="Google" id="ProtNLM"/>
    </source>
</evidence>
<feature type="region of interest" description="Disordered" evidence="2">
    <location>
        <begin position="737"/>
        <end position="769"/>
    </location>
</feature>
<name>A0A1F6DJF3_9BACT</name>
<protein>
    <recommendedName>
        <fullName evidence="6">TrbL/VirB6 plasmid conjugal transfer protein</fullName>
    </recommendedName>
</protein>
<reference evidence="4 5" key="1">
    <citation type="journal article" date="2016" name="Nat. Commun.">
        <title>Thousands of microbial genomes shed light on interconnected biogeochemical processes in an aquifer system.</title>
        <authorList>
            <person name="Anantharaman K."/>
            <person name="Brown C.T."/>
            <person name="Hug L.A."/>
            <person name="Sharon I."/>
            <person name="Castelle C.J."/>
            <person name="Probst A.J."/>
            <person name="Thomas B.C."/>
            <person name="Singh A."/>
            <person name="Wilkins M.J."/>
            <person name="Karaoz U."/>
            <person name="Brodie E.L."/>
            <person name="Williams K.H."/>
            <person name="Hubbard S.S."/>
            <person name="Banfield J.F."/>
        </authorList>
    </citation>
    <scope>NUCLEOTIDE SEQUENCE [LARGE SCALE GENOMIC DNA]</scope>
</reference>
<evidence type="ECO:0000256" key="1">
    <source>
        <dbReference type="SAM" id="Coils"/>
    </source>
</evidence>
<keyword evidence="1" id="KW-0175">Coiled coil</keyword>
<feature type="transmembrane region" description="Helical" evidence="3">
    <location>
        <begin position="211"/>
        <end position="229"/>
    </location>
</feature>
<feature type="transmembrane region" description="Helical" evidence="3">
    <location>
        <begin position="186"/>
        <end position="204"/>
    </location>
</feature>
<keyword evidence="3" id="KW-0812">Transmembrane</keyword>
<organism evidence="4 5">
    <name type="scientific">Candidatus Kaiserbacteria bacterium RIFCSPHIGHO2_02_FULL_49_34</name>
    <dbReference type="NCBI Taxonomy" id="1798491"/>
    <lineage>
        <taxon>Bacteria</taxon>
        <taxon>Candidatus Kaiseribacteriota</taxon>
    </lineage>
</organism>
<feature type="transmembrane region" description="Helical" evidence="3">
    <location>
        <begin position="249"/>
        <end position="272"/>
    </location>
</feature>
<feature type="transmembrane region" description="Helical" evidence="3">
    <location>
        <begin position="293"/>
        <end position="313"/>
    </location>
</feature>
<dbReference type="AlphaFoldDB" id="A0A1F6DJF3"/>
<evidence type="ECO:0000313" key="5">
    <source>
        <dbReference type="Proteomes" id="UP000176511"/>
    </source>
</evidence>
<evidence type="ECO:0000313" key="4">
    <source>
        <dbReference type="EMBL" id="OGG61544.1"/>
    </source>
</evidence>
<keyword evidence="3" id="KW-0472">Membrane</keyword>
<feature type="coiled-coil region" evidence="1">
    <location>
        <begin position="580"/>
        <end position="607"/>
    </location>
</feature>
<dbReference type="STRING" id="1798491.A3C87_02770"/>
<sequence length="769" mass="82667">MQKQTLYILAFLLVTLTVLPEPAFADFEESVGNALASFGAYVFGFVALLFKYAIEFLVFGIGGHMSGQLGFVVNTVWTIMRDLCNLVFIFLFLLIGIRLVLTIESTSGARKALVPLLLAALLVNFSLFFAKAIIDLANVAAVAVYGLFGTAGTVDVASAIAGALGLQSWFNVDAPALTEMTFSKGVMMMIFFLVAAIAFLTASIMLVKRYIVLLLGMIMSPLALIFRFVNVPFMSGIANKTKAGFSTFISSAFFPAVFLFIIYLTVQIVAAYGNPPQFSETLLKNNGSAMGTIIVYCIGIAMLFAAMKSASMISDSAANMAMSATRKAAGAATLGATAFAGRQTLGRAGRALQEGKVGEALRTGSINRSRLGRLVTTSALQGAEKMRTASYEARNTKAYQRAAAATGVPTGGGWGVRNQGFEAIREAEVKKEKETAERQAVILAGVNKAEQEEKEKKAAEEAVKARQELKDTQSYKKALENRYPAATRTADQQKEIDEANKAVDDAFKKDKEKKDEHKKVKNEYKEKVENVLVGTKEARQNIAYAEAAAKLPAAETARATLIAQRDATVTRMATVSAEERAVMQKKVDELDKSIKEQEEVIESANISAEKTVSTENKKRKDDVDAQIVATRTALAGVAPGTQEHAALTASLNRLRSDRVDYQRAMLAPQMEARAIKTGSAEHVAAAATYAPEMAQRNTDVAERLRDAAKAARNLKRKQGGIAGSLETETTVRDTARAAARGATLGRVDIGSSAGREAGAGLRDKNKPKP</sequence>
<dbReference type="EMBL" id="MFLE01000017">
    <property type="protein sequence ID" value="OGG61544.1"/>
    <property type="molecule type" value="Genomic_DNA"/>
</dbReference>
<gene>
    <name evidence="4" type="ORF">A3C87_02770</name>
</gene>
<proteinExistence type="predicted"/>
<feature type="compositionally biased region" description="Low complexity" evidence="2">
    <location>
        <begin position="737"/>
        <end position="747"/>
    </location>
</feature>